<evidence type="ECO:0000256" key="1">
    <source>
        <dbReference type="ARBA" id="ARBA00004477"/>
    </source>
</evidence>
<evidence type="ECO:0000256" key="4">
    <source>
        <dbReference type="ARBA" id="ARBA00011276"/>
    </source>
</evidence>
<dbReference type="Proteomes" id="UP000663848">
    <property type="component" value="Unassembled WGS sequence"/>
</dbReference>
<keyword evidence="10 13" id="KW-0472">Membrane</keyword>
<evidence type="ECO:0000313" key="17">
    <source>
        <dbReference type="EMBL" id="CAF4444298.1"/>
    </source>
</evidence>
<keyword evidence="8" id="KW-0689">Ribosomal protein</keyword>
<dbReference type="GO" id="GO:0006412">
    <property type="term" value="P:translation"/>
    <property type="evidence" value="ECO:0007669"/>
    <property type="project" value="InterPro"/>
</dbReference>
<comment type="subunit">
    <text evidence="4">Component of the ER membrane protein complex (EMC).</text>
</comment>
<dbReference type="InterPro" id="IPR001971">
    <property type="entry name" value="Ribosomal_uS11"/>
</dbReference>
<evidence type="ECO:0000256" key="9">
    <source>
        <dbReference type="ARBA" id="ARBA00022989"/>
    </source>
</evidence>
<dbReference type="Proteomes" id="UP000663862">
    <property type="component" value="Unassembled WGS sequence"/>
</dbReference>
<evidence type="ECO:0000313" key="18">
    <source>
        <dbReference type="Proteomes" id="UP000663851"/>
    </source>
</evidence>
<reference evidence="15" key="1">
    <citation type="submission" date="2021-02" db="EMBL/GenBank/DDBJ databases">
        <authorList>
            <person name="Nowell W R."/>
        </authorList>
    </citation>
    <scope>NUCLEOTIDE SEQUENCE</scope>
</reference>
<dbReference type="AlphaFoldDB" id="A0A820FYG3"/>
<evidence type="ECO:0000256" key="12">
    <source>
        <dbReference type="ARBA" id="ARBA00031143"/>
    </source>
</evidence>
<dbReference type="Pfam" id="PF00411">
    <property type="entry name" value="Ribosomal_S11"/>
    <property type="match status" value="1"/>
</dbReference>
<dbReference type="EMBL" id="CAJOBP010000022">
    <property type="protein sequence ID" value="CAF4103486.1"/>
    <property type="molecule type" value="Genomic_DNA"/>
</dbReference>
<feature type="transmembrane region" description="Helical" evidence="13">
    <location>
        <begin position="308"/>
        <end position="330"/>
    </location>
</feature>
<keyword evidence="7" id="KW-0256">Endoplasmic reticulum</keyword>
<name>A0A820FYG3_9BILA</name>
<evidence type="ECO:0000256" key="7">
    <source>
        <dbReference type="ARBA" id="ARBA00022824"/>
    </source>
</evidence>
<dbReference type="GO" id="GO:0005789">
    <property type="term" value="C:endoplasmic reticulum membrane"/>
    <property type="evidence" value="ECO:0007669"/>
    <property type="project" value="UniProtKB-SubCell"/>
</dbReference>
<protein>
    <recommendedName>
        <fullName evidence="5">ER membrane protein complex subunit 4</fullName>
    </recommendedName>
    <alternativeName>
        <fullName evidence="12">Transmembrane protein 85</fullName>
    </alternativeName>
</protein>
<evidence type="ECO:0000313" key="19">
    <source>
        <dbReference type="Proteomes" id="UP000663873"/>
    </source>
</evidence>
<evidence type="ECO:0000256" key="6">
    <source>
        <dbReference type="ARBA" id="ARBA00022692"/>
    </source>
</evidence>
<dbReference type="Gene3D" id="3.30.420.80">
    <property type="entry name" value="Ribosomal protein S11"/>
    <property type="match status" value="1"/>
</dbReference>
<comment type="caution">
    <text evidence="15">The sequence shown here is derived from an EMBL/GenBank/DDBJ whole genome shotgun (WGS) entry which is preliminary data.</text>
</comment>
<dbReference type="Proteomes" id="UP000663851">
    <property type="component" value="Unassembled WGS sequence"/>
</dbReference>
<dbReference type="PANTHER" id="PTHR19315">
    <property type="entry name" value="ER MEMBRANE PROTEIN COMPLEX SUBUNIT 4"/>
    <property type="match status" value="1"/>
</dbReference>
<proteinExistence type="inferred from homology"/>
<dbReference type="EMBL" id="CAJOBO010000674">
    <property type="protein sequence ID" value="CAF4269941.1"/>
    <property type="molecule type" value="Genomic_DNA"/>
</dbReference>
<dbReference type="Proteomes" id="UP000663873">
    <property type="component" value="Unassembled WGS sequence"/>
</dbReference>
<dbReference type="InterPro" id="IPR036967">
    <property type="entry name" value="Ribosomal_uS11_sf"/>
</dbReference>
<evidence type="ECO:0000313" key="15">
    <source>
        <dbReference type="EMBL" id="CAF4269941.1"/>
    </source>
</evidence>
<keyword evidence="9 13" id="KW-1133">Transmembrane helix</keyword>
<dbReference type="HAMAP" id="MF_01310">
    <property type="entry name" value="Ribosomal_uS11"/>
    <property type="match status" value="1"/>
</dbReference>
<organism evidence="15 18">
    <name type="scientific">Rotaria socialis</name>
    <dbReference type="NCBI Taxonomy" id="392032"/>
    <lineage>
        <taxon>Eukaryota</taxon>
        <taxon>Metazoa</taxon>
        <taxon>Spiralia</taxon>
        <taxon>Gnathifera</taxon>
        <taxon>Rotifera</taxon>
        <taxon>Eurotatoria</taxon>
        <taxon>Bdelloidea</taxon>
        <taxon>Philodinida</taxon>
        <taxon>Philodinidae</taxon>
        <taxon>Rotaria</taxon>
    </lineage>
</organism>
<keyword evidence="11" id="KW-0687">Ribonucleoprotein</keyword>
<dbReference type="EMBL" id="CAJOBR010000006">
    <property type="protein sequence ID" value="CAF4444298.1"/>
    <property type="molecule type" value="Genomic_DNA"/>
</dbReference>
<accession>A0A820FYG3</accession>
<evidence type="ECO:0000256" key="5">
    <source>
        <dbReference type="ARBA" id="ARBA00020820"/>
    </source>
</evidence>
<dbReference type="GO" id="GO:0003735">
    <property type="term" value="F:structural constituent of ribosome"/>
    <property type="evidence" value="ECO:0007669"/>
    <property type="project" value="InterPro"/>
</dbReference>
<evidence type="ECO:0000256" key="3">
    <source>
        <dbReference type="ARBA" id="ARBA00007715"/>
    </source>
</evidence>
<gene>
    <name evidence="15" type="ORF">HFQ381_LOCUS11605</name>
    <name evidence="17" type="ORF">QYT958_LOCUS149</name>
    <name evidence="16" type="ORF">TSG867_LOCUS6798</name>
    <name evidence="14" type="ORF">UJA718_LOCUS450</name>
</gene>
<evidence type="ECO:0000256" key="2">
    <source>
        <dbReference type="ARBA" id="ARBA00006194"/>
    </source>
</evidence>
<dbReference type="EMBL" id="CAJOBQ010000258">
    <property type="protein sequence ID" value="CAF4309485.1"/>
    <property type="molecule type" value="Genomic_DNA"/>
</dbReference>
<evidence type="ECO:0000256" key="10">
    <source>
        <dbReference type="ARBA" id="ARBA00023136"/>
    </source>
</evidence>
<dbReference type="Pfam" id="PF06417">
    <property type="entry name" value="EMC4"/>
    <property type="match status" value="1"/>
</dbReference>
<keyword evidence="6 13" id="KW-0812">Transmembrane</keyword>
<evidence type="ECO:0000256" key="11">
    <source>
        <dbReference type="ARBA" id="ARBA00023274"/>
    </source>
</evidence>
<evidence type="ECO:0000256" key="8">
    <source>
        <dbReference type="ARBA" id="ARBA00022980"/>
    </source>
</evidence>
<dbReference type="SUPFAM" id="SSF53137">
    <property type="entry name" value="Translational machinery components"/>
    <property type="match status" value="1"/>
</dbReference>
<sequence>MLNRLFSHFVPLSISTFQQSLRFLSLTPINYKRTHSDIRDGAVREINLRPENLQTPLSIDVDKYYGGIGQVRETDFDKLIGDTNNPEVLQVKYEDLPIVHIKCTRNNTLVDVSDCTGQQIFRTSCGVVGFHNAKKGTTTAAQAVGIHMGNNLLRRNMKHVRVVVKGTGPGRLMSIKGLQLAGIDIVTITDNTSIPTLHMSTQNSISTTTTSTRQTSSRRKWFIDLQMRKSERLAVASAAAAASSDNTLAPSPPPTTIAAANTPSLSNVGYSEQRVENLVSNDDDDRLIARRSWDIALQPIKQLPMNMIFAWMAGNTFSLMSIMIVVMLFMKPIQSMFSLGSAFASLGQEGLSGNIWLHKIIYLLGNLTHLALALYKCQSMGLLPTYNSDWIAFAGQQAQMEMTIGGLSYS</sequence>
<evidence type="ECO:0000256" key="13">
    <source>
        <dbReference type="SAM" id="Phobius"/>
    </source>
</evidence>
<comment type="subcellular location">
    <subcellularLocation>
        <location evidence="1">Endoplasmic reticulum membrane</location>
        <topology evidence="1">Multi-pass membrane protein</topology>
    </subcellularLocation>
</comment>
<evidence type="ECO:0000313" key="14">
    <source>
        <dbReference type="EMBL" id="CAF4103486.1"/>
    </source>
</evidence>
<comment type="similarity">
    <text evidence="2">Belongs to the universal ribosomal protein uS11 family.</text>
</comment>
<evidence type="ECO:0000313" key="16">
    <source>
        <dbReference type="EMBL" id="CAF4309485.1"/>
    </source>
</evidence>
<dbReference type="GO" id="GO:0005840">
    <property type="term" value="C:ribosome"/>
    <property type="evidence" value="ECO:0007669"/>
    <property type="project" value="UniProtKB-KW"/>
</dbReference>
<keyword evidence="19" id="KW-1185">Reference proteome</keyword>
<dbReference type="GO" id="GO:1990904">
    <property type="term" value="C:ribonucleoprotein complex"/>
    <property type="evidence" value="ECO:0007669"/>
    <property type="project" value="UniProtKB-KW"/>
</dbReference>
<dbReference type="InterPro" id="IPR009445">
    <property type="entry name" value="TMEM85/Emc4"/>
</dbReference>
<comment type="similarity">
    <text evidence="3">Belongs to the EMC4 family.</text>
</comment>